<keyword evidence="3" id="KW-1185">Reference proteome</keyword>
<organism evidence="2 3">
    <name type="scientific">Linum tenue</name>
    <dbReference type="NCBI Taxonomy" id="586396"/>
    <lineage>
        <taxon>Eukaryota</taxon>
        <taxon>Viridiplantae</taxon>
        <taxon>Streptophyta</taxon>
        <taxon>Embryophyta</taxon>
        <taxon>Tracheophyta</taxon>
        <taxon>Spermatophyta</taxon>
        <taxon>Magnoliopsida</taxon>
        <taxon>eudicotyledons</taxon>
        <taxon>Gunneridae</taxon>
        <taxon>Pentapetalae</taxon>
        <taxon>rosids</taxon>
        <taxon>fabids</taxon>
        <taxon>Malpighiales</taxon>
        <taxon>Linaceae</taxon>
        <taxon>Linum</taxon>
    </lineage>
</organism>
<name>A0AAV0IXX4_9ROSI</name>
<dbReference type="Proteomes" id="UP001154282">
    <property type="component" value="Unassembled WGS sequence"/>
</dbReference>
<reference evidence="2" key="1">
    <citation type="submission" date="2022-08" db="EMBL/GenBank/DDBJ databases">
        <authorList>
            <person name="Gutierrez-Valencia J."/>
        </authorList>
    </citation>
    <scope>NUCLEOTIDE SEQUENCE</scope>
</reference>
<comment type="caution">
    <text evidence="2">The sequence shown here is derived from an EMBL/GenBank/DDBJ whole genome shotgun (WGS) entry which is preliminary data.</text>
</comment>
<feature type="non-terminal residue" evidence="2">
    <location>
        <position position="73"/>
    </location>
</feature>
<feature type="compositionally biased region" description="Polar residues" evidence="1">
    <location>
        <begin position="1"/>
        <end position="10"/>
    </location>
</feature>
<dbReference type="AlphaFoldDB" id="A0AAV0IXX4"/>
<gene>
    <name evidence="2" type="ORF">LITE_LOCUS11576</name>
</gene>
<sequence length="73" mass="7566">MMASRNQNRPPRSPATKRGDGDGVPLDKRRRVGAAAVKTGGGDRKPFGSINRKLDAAASSADASINDAAESIC</sequence>
<protein>
    <submittedName>
        <fullName evidence="2">Uncharacterized protein</fullName>
    </submittedName>
</protein>
<feature type="region of interest" description="Disordered" evidence="1">
    <location>
        <begin position="1"/>
        <end position="50"/>
    </location>
</feature>
<dbReference type="EMBL" id="CAMGYJ010000004">
    <property type="protein sequence ID" value="CAI0402399.1"/>
    <property type="molecule type" value="Genomic_DNA"/>
</dbReference>
<evidence type="ECO:0000313" key="2">
    <source>
        <dbReference type="EMBL" id="CAI0402399.1"/>
    </source>
</evidence>
<proteinExistence type="predicted"/>
<accession>A0AAV0IXX4</accession>
<evidence type="ECO:0000313" key="3">
    <source>
        <dbReference type="Proteomes" id="UP001154282"/>
    </source>
</evidence>
<evidence type="ECO:0000256" key="1">
    <source>
        <dbReference type="SAM" id="MobiDB-lite"/>
    </source>
</evidence>
<feature type="compositionally biased region" description="Basic and acidic residues" evidence="1">
    <location>
        <begin position="17"/>
        <end position="27"/>
    </location>
</feature>